<dbReference type="RefSeq" id="XP_008792545.2">
    <property type="nucleotide sequence ID" value="XM_008794323.2"/>
</dbReference>
<reference evidence="9" key="2">
    <citation type="submission" date="2025-08" db="UniProtKB">
        <authorList>
            <consortium name="RefSeq"/>
        </authorList>
    </citation>
    <scope>IDENTIFICATION</scope>
    <source>
        <tissue evidence="9">Young leaves</tissue>
    </source>
</reference>
<evidence type="ECO:0000256" key="5">
    <source>
        <dbReference type="SAM" id="Coils"/>
    </source>
</evidence>
<comment type="similarity">
    <text evidence="2">Belongs to the EIN3 family.</text>
</comment>
<dbReference type="KEGG" id="pda:103709119"/>
<evidence type="ECO:0000313" key="8">
    <source>
        <dbReference type="Proteomes" id="UP000228380"/>
    </source>
</evidence>
<dbReference type="InterPro" id="IPR006957">
    <property type="entry name" value="EIN3"/>
</dbReference>
<dbReference type="GO" id="GO:0003700">
    <property type="term" value="F:DNA-binding transcription factor activity"/>
    <property type="evidence" value="ECO:0007669"/>
    <property type="project" value="InterPro"/>
</dbReference>
<feature type="region of interest" description="Disordered" evidence="6">
    <location>
        <begin position="416"/>
        <end position="446"/>
    </location>
</feature>
<evidence type="ECO:0000256" key="3">
    <source>
        <dbReference type="ARBA" id="ARBA00022745"/>
    </source>
</evidence>
<evidence type="ECO:0000259" key="7">
    <source>
        <dbReference type="Pfam" id="PF04873"/>
    </source>
</evidence>
<organism evidence="8 9">
    <name type="scientific">Phoenix dactylifera</name>
    <name type="common">Date palm</name>
    <dbReference type="NCBI Taxonomy" id="42345"/>
    <lineage>
        <taxon>Eukaryota</taxon>
        <taxon>Viridiplantae</taxon>
        <taxon>Streptophyta</taxon>
        <taxon>Embryophyta</taxon>
        <taxon>Tracheophyta</taxon>
        <taxon>Spermatophyta</taxon>
        <taxon>Magnoliopsida</taxon>
        <taxon>Liliopsida</taxon>
        <taxon>Arecaceae</taxon>
        <taxon>Coryphoideae</taxon>
        <taxon>Phoeniceae</taxon>
        <taxon>Phoenix</taxon>
    </lineage>
</organism>
<accession>A0A8B7C609</accession>
<dbReference type="Proteomes" id="UP000228380">
    <property type="component" value="Chromosome 3"/>
</dbReference>
<proteinExistence type="inferred from homology"/>
<keyword evidence="3" id="KW-0936">Ethylene signaling pathway</keyword>
<dbReference type="SUPFAM" id="SSF116768">
    <property type="entry name" value="DNA-binding domain of EIN3-like"/>
    <property type="match status" value="1"/>
</dbReference>
<keyword evidence="5" id="KW-0175">Coiled coil</keyword>
<dbReference type="PANTHER" id="PTHR33305">
    <property type="entry name" value="ETHYLENE INSENSITIVE 3-LIKE 2 PROTEIN"/>
    <property type="match status" value="1"/>
</dbReference>
<feature type="region of interest" description="Disordered" evidence="6">
    <location>
        <begin position="1"/>
        <end position="22"/>
    </location>
</feature>
<dbReference type="PANTHER" id="PTHR33305:SF30">
    <property type="entry name" value="ETHYLENE INSENSITIVE 3-LIKE 3 PROTEIN"/>
    <property type="match status" value="1"/>
</dbReference>
<dbReference type="OrthoDB" id="10339881at2759"/>
<dbReference type="GO" id="GO:0009873">
    <property type="term" value="P:ethylene-activated signaling pathway"/>
    <property type="evidence" value="ECO:0007669"/>
    <property type="project" value="UniProtKB-KW"/>
</dbReference>
<reference evidence="8" key="1">
    <citation type="journal article" date="2019" name="Nat. Commun.">
        <title>Genome-wide association mapping of date palm fruit traits.</title>
        <authorList>
            <person name="Hazzouri K.M."/>
            <person name="Gros-Balthazard M."/>
            <person name="Flowers J.M."/>
            <person name="Copetti D."/>
            <person name="Lemansour A."/>
            <person name="Lebrun M."/>
            <person name="Masmoudi K."/>
            <person name="Ferrand S."/>
            <person name="Dhar M.I."/>
            <person name="Fresquez Z.A."/>
            <person name="Rosas U."/>
            <person name="Zhang J."/>
            <person name="Talag J."/>
            <person name="Lee S."/>
            <person name="Kudrna D."/>
            <person name="Powell R.F."/>
            <person name="Leitch I.J."/>
            <person name="Krueger R.R."/>
            <person name="Wing R.A."/>
            <person name="Amiri K.M.A."/>
            <person name="Purugganan M.D."/>
        </authorList>
    </citation>
    <scope>NUCLEOTIDE SEQUENCE [LARGE SCALE GENOMIC DNA]</scope>
    <source>
        <strain evidence="8">cv. Khalas</strain>
    </source>
</reference>
<evidence type="ECO:0000256" key="1">
    <source>
        <dbReference type="ARBA" id="ARBA00004123"/>
    </source>
</evidence>
<dbReference type="GeneID" id="103709119"/>
<dbReference type="GO" id="GO:0005634">
    <property type="term" value="C:nucleus"/>
    <property type="evidence" value="ECO:0007669"/>
    <property type="project" value="UniProtKB-SubCell"/>
</dbReference>
<dbReference type="AlphaFoldDB" id="A0A8B7C609"/>
<evidence type="ECO:0000313" key="9">
    <source>
        <dbReference type="RefSeq" id="XP_008792545.2"/>
    </source>
</evidence>
<sequence length="611" mass="67617">MSGEQIMESYTMPSTSAASPDALLEDGAINDEVEMKMLQERIQSDKASLQLLKEKTRQQANRKKQRELQELARRRKATKLHNKILASMVKLVQEDLAQGYSFGIITNHGKSIVASSDNLREWWKEKVKFQVNAPRAIERFKKRNPILVSSSNNNSETSIPGALKQLTDTILSSVISALTPHCDPPQRRFPIEKGVPPPWWPSMMEEWWPKLGFPVDQLPPPYKKPHDLKKGCKINVLMAMIMHLLPDTQKIHELVSKSKSLQDRMSMKESQLFSSVLCQVSRLYQPMQSSAIPDDDDDVGSSSRASRYEVEACDGGSHDDIVSFGMVGENIFGLNASGEMEGIPVSAPLENNQWMEFAQHSTRSDQPQFLNHDWRNAQQNTWPNCNVVAQNPQVTGLAQNPQVTGLAQNPQVTGLAQNPEVTGLSPLGSNSGPVNVSGPGNSDDGQTLIGGMMRFSNNDINQGNNLVVQQGPATVNNNMNVAQPIFTSSPGIYHLTVAGNTRMFQQKPSMDSCPLQQLTGMQRSSNLGQGIGTNNQMTQANNLNQTEMYPNENIAFAPRFGKQPNGAILNLDYATIANFSTMEDTSAFSGRVEEGMLMQDSSYSWPTNFGF</sequence>
<feature type="domain" description="Ethylene insensitive 3-like DNA-binding" evidence="7">
    <location>
        <begin position="38"/>
        <end position="279"/>
    </location>
</feature>
<dbReference type="InterPro" id="IPR047091">
    <property type="entry name" value="EIN3-like_DNA-bd"/>
</dbReference>
<evidence type="ECO:0000256" key="2">
    <source>
        <dbReference type="ARBA" id="ARBA00009416"/>
    </source>
</evidence>
<gene>
    <name evidence="9" type="primary">LOC103709119</name>
</gene>
<dbReference type="Pfam" id="PF04873">
    <property type="entry name" value="EIN3_DNA-bd"/>
    <property type="match status" value="1"/>
</dbReference>
<keyword evidence="4" id="KW-0539">Nucleus</keyword>
<dbReference type="GO" id="GO:0003677">
    <property type="term" value="F:DNA binding"/>
    <property type="evidence" value="ECO:0007669"/>
    <property type="project" value="TreeGrafter"/>
</dbReference>
<name>A0A8B7C609_PHODC</name>
<evidence type="ECO:0000256" key="6">
    <source>
        <dbReference type="SAM" id="MobiDB-lite"/>
    </source>
</evidence>
<dbReference type="InterPro" id="IPR023278">
    <property type="entry name" value="Ethylene_insens-like_DNA-bd"/>
</dbReference>
<keyword evidence="8" id="KW-1185">Reference proteome</keyword>
<protein>
    <submittedName>
        <fullName evidence="9">Protein ETHYLENE INSENSITIVE 3-like</fullName>
    </submittedName>
</protein>
<feature type="compositionally biased region" description="Polar residues" evidence="6">
    <location>
        <begin position="427"/>
        <end position="445"/>
    </location>
</feature>
<dbReference type="Gene3D" id="1.10.3180.10">
    <property type="entry name" value="DNA-binding domain of EIN3-like"/>
    <property type="match status" value="1"/>
</dbReference>
<comment type="subcellular location">
    <subcellularLocation>
        <location evidence="1">Nucleus</location>
    </subcellularLocation>
</comment>
<feature type="coiled-coil region" evidence="5">
    <location>
        <begin position="35"/>
        <end position="81"/>
    </location>
</feature>
<evidence type="ECO:0000256" key="4">
    <source>
        <dbReference type="ARBA" id="ARBA00023242"/>
    </source>
</evidence>